<accession>A0A6C0JVD4</accession>
<evidence type="ECO:0000313" key="2">
    <source>
        <dbReference type="EMBL" id="QHU08660.1"/>
    </source>
</evidence>
<feature type="compositionally biased region" description="Basic residues" evidence="1">
    <location>
        <begin position="11"/>
        <end position="21"/>
    </location>
</feature>
<protein>
    <recommendedName>
        <fullName evidence="3">DUF11 domain-containing protein</fullName>
    </recommendedName>
</protein>
<feature type="region of interest" description="Disordered" evidence="1">
    <location>
        <begin position="1"/>
        <end position="49"/>
    </location>
</feature>
<dbReference type="AlphaFoldDB" id="A0A6C0JVD4"/>
<sequence>MGKDLPCCPKSSKRHHRHKPRQPVYSAYSESDRYRPRRHHHHRSESDCSERTEVEIVERCGPAPAFGFPTPCLHQPNCGPCGGCRNDGCGYCFPNSCGPSYCPPCGDRCCPNINVTLEGVTTTPIGSNFQHSYSIRVSQSQSYFSPLFRGVTLLLEPVGSGSAGSITVLCGGVDSQVTTFSTTTASASAPSLNVYAICGGQRYNITTLVPSPAPAPTPSVLASISQPSVPGDQVATVAVSVSNTGSTDLSNVTLDLPQPVNTSAYTPISNFAIVNLPSGTVMRFSAATIAAGQTATGSFTVQQDLPGSYSWTGEVVVDGQPTGVTVSLTTTYVAPP</sequence>
<name>A0A6C0JVD4_9ZZZZ</name>
<dbReference type="EMBL" id="MN740698">
    <property type="protein sequence ID" value="QHU08660.1"/>
    <property type="molecule type" value="Genomic_DNA"/>
</dbReference>
<proteinExistence type="predicted"/>
<organism evidence="2">
    <name type="scientific">viral metagenome</name>
    <dbReference type="NCBI Taxonomy" id="1070528"/>
    <lineage>
        <taxon>unclassified sequences</taxon>
        <taxon>metagenomes</taxon>
        <taxon>organismal metagenomes</taxon>
    </lineage>
</organism>
<evidence type="ECO:0008006" key="3">
    <source>
        <dbReference type="Google" id="ProtNLM"/>
    </source>
</evidence>
<reference evidence="2" key="1">
    <citation type="journal article" date="2020" name="Nature">
        <title>Giant virus diversity and host interactions through global metagenomics.</title>
        <authorList>
            <person name="Schulz F."/>
            <person name="Roux S."/>
            <person name="Paez-Espino D."/>
            <person name="Jungbluth S."/>
            <person name="Walsh D.A."/>
            <person name="Denef V.J."/>
            <person name="McMahon K.D."/>
            <person name="Konstantinidis K.T."/>
            <person name="Eloe-Fadrosh E.A."/>
            <person name="Kyrpides N.C."/>
            <person name="Woyke T."/>
        </authorList>
    </citation>
    <scope>NUCLEOTIDE SEQUENCE</scope>
    <source>
        <strain evidence="2">GVMAG-S-1063924-116</strain>
    </source>
</reference>
<evidence type="ECO:0000256" key="1">
    <source>
        <dbReference type="SAM" id="MobiDB-lite"/>
    </source>
</evidence>